<feature type="chain" id="PRO_5044197831" evidence="1">
    <location>
        <begin position="29"/>
        <end position="150"/>
    </location>
</feature>
<evidence type="ECO:0000256" key="1">
    <source>
        <dbReference type="SAM" id="SignalP"/>
    </source>
</evidence>
<dbReference type="Pfam" id="PF19816">
    <property type="entry name" value="DUF6299"/>
    <property type="match status" value="1"/>
</dbReference>
<reference evidence="3" key="1">
    <citation type="submission" date="2024-07" db="EMBL/GenBank/DDBJ databases">
        <authorList>
            <person name="Yu S.T."/>
        </authorList>
    </citation>
    <scope>NUCLEOTIDE SEQUENCE</scope>
    <source>
        <strain evidence="3">R21</strain>
    </source>
</reference>
<gene>
    <name evidence="3" type="ORF">AB5J56_12225</name>
</gene>
<sequence>MSLRTFRQVVGAATGAALLLLVAPSAVALPSGPHRADPYEEVTVDPTGTVTPDGTITLSGTYRCLSGTGPVFVSSSVSQGDPRVRHGIGGTSAVCDGADHRWVNSEKRDPGTLQPGAAHVEATVMELSGSGLPLPRFHATRQQDVTIAQD</sequence>
<evidence type="ECO:0000259" key="2">
    <source>
        <dbReference type="Pfam" id="PF19816"/>
    </source>
</evidence>
<feature type="domain" description="DUF6299" evidence="2">
    <location>
        <begin position="38"/>
        <end position="149"/>
    </location>
</feature>
<protein>
    <submittedName>
        <fullName evidence="3">DUF6299 family protein</fullName>
    </submittedName>
</protein>
<evidence type="ECO:0000313" key="3">
    <source>
        <dbReference type="EMBL" id="XDQ25407.1"/>
    </source>
</evidence>
<name>A0AB39P4I3_9ACTN</name>
<dbReference type="EMBL" id="CP163435">
    <property type="protein sequence ID" value="XDQ25407.1"/>
    <property type="molecule type" value="Genomic_DNA"/>
</dbReference>
<feature type="signal peptide" evidence="1">
    <location>
        <begin position="1"/>
        <end position="28"/>
    </location>
</feature>
<dbReference type="RefSeq" id="WP_369232729.1">
    <property type="nucleotide sequence ID" value="NZ_CP163435.1"/>
</dbReference>
<organism evidence="3">
    <name type="scientific">Streptomyces sp. R21</name>
    <dbReference type="NCBI Taxonomy" id="3238627"/>
    <lineage>
        <taxon>Bacteria</taxon>
        <taxon>Bacillati</taxon>
        <taxon>Actinomycetota</taxon>
        <taxon>Actinomycetes</taxon>
        <taxon>Kitasatosporales</taxon>
        <taxon>Streptomycetaceae</taxon>
        <taxon>Streptomyces</taxon>
    </lineage>
</organism>
<proteinExistence type="predicted"/>
<dbReference type="AlphaFoldDB" id="A0AB39P4I3"/>
<dbReference type="InterPro" id="IPR046266">
    <property type="entry name" value="DUF6299"/>
</dbReference>
<accession>A0AB39P4I3</accession>
<keyword evidence="1" id="KW-0732">Signal</keyword>